<accession>A0A0W0GE32</accession>
<organism evidence="1 2">
    <name type="scientific">Moniliophthora roreri</name>
    <name type="common">Frosty pod rot fungus</name>
    <name type="synonym">Monilia roreri</name>
    <dbReference type="NCBI Taxonomy" id="221103"/>
    <lineage>
        <taxon>Eukaryota</taxon>
        <taxon>Fungi</taxon>
        <taxon>Dikarya</taxon>
        <taxon>Basidiomycota</taxon>
        <taxon>Agaricomycotina</taxon>
        <taxon>Agaricomycetes</taxon>
        <taxon>Agaricomycetidae</taxon>
        <taxon>Agaricales</taxon>
        <taxon>Marasmiineae</taxon>
        <taxon>Marasmiaceae</taxon>
        <taxon>Moniliophthora</taxon>
    </lineage>
</organism>
<dbReference type="EMBL" id="LATX01000241">
    <property type="protein sequence ID" value="KTB46823.1"/>
    <property type="molecule type" value="Genomic_DNA"/>
</dbReference>
<reference evidence="1 2" key="1">
    <citation type="submission" date="2015-12" db="EMBL/GenBank/DDBJ databases">
        <title>Draft genome sequence of Moniliophthora roreri, the causal agent of frosty pod rot of cacao.</title>
        <authorList>
            <person name="Aime M.C."/>
            <person name="Diaz-Valderrama J.R."/>
            <person name="Kijpornyongpan T."/>
            <person name="Phillips-Mora W."/>
        </authorList>
    </citation>
    <scope>NUCLEOTIDE SEQUENCE [LARGE SCALE GENOMIC DNA]</scope>
    <source>
        <strain evidence="1 2">MCA 2952</strain>
    </source>
</reference>
<comment type="caution">
    <text evidence="1">The sequence shown here is derived from an EMBL/GenBank/DDBJ whole genome shotgun (WGS) entry which is preliminary data.</text>
</comment>
<name>A0A0W0GE32_MONRR</name>
<dbReference type="Proteomes" id="UP000054988">
    <property type="component" value="Unassembled WGS sequence"/>
</dbReference>
<protein>
    <submittedName>
        <fullName evidence="1">Uncharacterized protein</fullName>
    </submittedName>
</protein>
<proteinExistence type="predicted"/>
<dbReference type="AlphaFoldDB" id="A0A0W0GE32"/>
<sequence>MAIINISTIIKYNKPNSVLKQCSGVAPQDAATWVIAKKEKDGDCMDMDKDSKARAQITPPVSDAEQDVVGVPSLAVPEISCQPPYLIVILMFLAALEVMERFIPWEDLAAFCAATPRSVMQSQDLLGDHVVLTPDDTNTSRCRL</sequence>
<evidence type="ECO:0000313" key="1">
    <source>
        <dbReference type="EMBL" id="KTB46823.1"/>
    </source>
</evidence>
<gene>
    <name evidence="1" type="ORF">WG66_600</name>
</gene>
<evidence type="ECO:0000313" key="2">
    <source>
        <dbReference type="Proteomes" id="UP000054988"/>
    </source>
</evidence>